<keyword evidence="3" id="KW-1185">Reference proteome</keyword>
<evidence type="ECO:0000313" key="3">
    <source>
        <dbReference type="Proteomes" id="UP001229346"/>
    </source>
</evidence>
<evidence type="ECO:0000313" key="2">
    <source>
        <dbReference type="EMBL" id="MDQ0113573.1"/>
    </source>
</evidence>
<dbReference type="Pfam" id="PF04260">
    <property type="entry name" value="DUF436"/>
    <property type="match status" value="1"/>
</dbReference>
<dbReference type="Proteomes" id="UP001229346">
    <property type="component" value="Unassembled WGS sequence"/>
</dbReference>
<organism evidence="2 3">
    <name type="scientific">Paenibacillus harenae</name>
    <dbReference type="NCBI Taxonomy" id="306543"/>
    <lineage>
        <taxon>Bacteria</taxon>
        <taxon>Bacillati</taxon>
        <taxon>Bacillota</taxon>
        <taxon>Bacilli</taxon>
        <taxon>Bacillales</taxon>
        <taxon>Paenibacillaceae</taxon>
        <taxon>Paenibacillus</taxon>
    </lineage>
</organism>
<proteinExistence type="inferred from homology"/>
<dbReference type="InterPro" id="IPR006340">
    <property type="entry name" value="DUF436"/>
</dbReference>
<dbReference type="NCBIfam" id="TIGR01440">
    <property type="entry name" value="TIGR01440 family protein"/>
    <property type="match status" value="1"/>
</dbReference>
<accession>A0ABT9U3K4</accession>
<sequence>MNETYMNERVSLESIASNVETIIRELAAAGGLSEGQLLVIGVSTSEVLGKRIGTAGTVDTAERIFAGVEAVRKEIGFHPVYQCCEHLNRALVMEQSVAERLRLELVSAVPVPKAGGSMAAFAYRSLSGACLVETVAAHAGIDIGDTLIGMHLKRVAVPVRPSIKSIGSAHVTMAFTRPKLIGGARAVYELEGTAAQPVQDNGTCE</sequence>
<comment type="similarity">
    <text evidence="1">Belongs to the UPF0340 family.</text>
</comment>
<reference evidence="2 3" key="1">
    <citation type="submission" date="2023-07" db="EMBL/GenBank/DDBJ databases">
        <title>Sorghum-associated microbial communities from plants grown in Nebraska, USA.</title>
        <authorList>
            <person name="Schachtman D."/>
        </authorList>
    </citation>
    <scope>NUCLEOTIDE SEQUENCE [LARGE SCALE GENOMIC DNA]</scope>
    <source>
        <strain evidence="2 3">CC482</strain>
    </source>
</reference>
<comment type="caution">
    <text evidence="2">The sequence shown here is derived from an EMBL/GenBank/DDBJ whole genome shotgun (WGS) entry which is preliminary data.</text>
</comment>
<protein>
    <recommendedName>
        <fullName evidence="1">UPF0340 protein J2T15_003014</fullName>
    </recommendedName>
</protein>
<dbReference type="SUPFAM" id="SSF110710">
    <property type="entry name" value="TTHA0583/YokD-like"/>
    <property type="match status" value="1"/>
</dbReference>
<dbReference type="HAMAP" id="MF_00800">
    <property type="entry name" value="UPF0340"/>
    <property type="match status" value="1"/>
</dbReference>
<gene>
    <name evidence="2" type="ORF">J2T15_003014</name>
</gene>
<dbReference type="Gene3D" id="3.40.50.10360">
    <property type="entry name" value="Hypothetical protein TT1679"/>
    <property type="match status" value="1"/>
</dbReference>
<dbReference type="InterPro" id="IPR028345">
    <property type="entry name" value="Antibiotic_NAT-like"/>
</dbReference>
<evidence type="ECO:0000256" key="1">
    <source>
        <dbReference type="HAMAP-Rule" id="MF_00800"/>
    </source>
</evidence>
<dbReference type="EMBL" id="JAUSSU010000005">
    <property type="protein sequence ID" value="MDQ0113573.1"/>
    <property type="molecule type" value="Genomic_DNA"/>
</dbReference>
<dbReference type="PIRSF" id="PIRSF007510">
    <property type="entry name" value="UCP007510"/>
    <property type="match status" value="1"/>
</dbReference>
<name>A0ABT9U3K4_PAEHA</name>